<dbReference type="InterPro" id="IPR032675">
    <property type="entry name" value="LRR_dom_sf"/>
</dbReference>
<accession>R7SHA6</accession>
<dbReference type="KEGG" id="cput:CONPUDRAFT_147776"/>
<name>R7SHA6_CONPW</name>
<dbReference type="AlphaFoldDB" id="R7SHA6"/>
<protein>
    <submittedName>
        <fullName evidence="1">Uncharacterized protein</fullName>
    </submittedName>
</protein>
<dbReference type="RefSeq" id="XP_007775466.1">
    <property type="nucleotide sequence ID" value="XM_007777276.1"/>
</dbReference>
<dbReference type="EMBL" id="JH711592">
    <property type="protein sequence ID" value="EIW74454.1"/>
    <property type="molecule type" value="Genomic_DNA"/>
</dbReference>
<gene>
    <name evidence="1" type="ORF">CONPUDRAFT_147776</name>
</gene>
<organism evidence="1 2">
    <name type="scientific">Coniophora puteana (strain RWD-64-598)</name>
    <name type="common">Brown rot fungus</name>
    <dbReference type="NCBI Taxonomy" id="741705"/>
    <lineage>
        <taxon>Eukaryota</taxon>
        <taxon>Fungi</taxon>
        <taxon>Dikarya</taxon>
        <taxon>Basidiomycota</taxon>
        <taxon>Agaricomycotina</taxon>
        <taxon>Agaricomycetes</taxon>
        <taxon>Agaricomycetidae</taxon>
        <taxon>Boletales</taxon>
        <taxon>Coniophorineae</taxon>
        <taxon>Coniophoraceae</taxon>
        <taxon>Coniophora</taxon>
    </lineage>
</organism>
<dbReference type="OrthoDB" id="5030973at2759"/>
<reference evidence="2" key="1">
    <citation type="journal article" date="2012" name="Science">
        <title>The Paleozoic origin of enzymatic lignin decomposition reconstructed from 31 fungal genomes.</title>
        <authorList>
            <person name="Floudas D."/>
            <person name="Binder M."/>
            <person name="Riley R."/>
            <person name="Barry K."/>
            <person name="Blanchette R.A."/>
            <person name="Henrissat B."/>
            <person name="Martinez A.T."/>
            <person name="Otillar R."/>
            <person name="Spatafora J.W."/>
            <person name="Yadav J.S."/>
            <person name="Aerts A."/>
            <person name="Benoit I."/>
            <person name="Boyd A."/>
            <person name="Carlson A."/>
            <person name="Copeland A."/>
            <person name="Coutinho P.M."/>
            <person name="de Vries R.P."/>
            <person name="Ferreira P."/>
            <person name="Findley K."/>
            <person name="Foster B."/>
            <person name="Gaskell J."/>
            <person name="Glotzer D."/>
            <person name="Gorecki P."/>
            <person name="Heitman J."/>
            <person name="Hesse C."/>
            <person name="Hori C."/>
            <person name="Igarashi K."/>
            <person name="Jurgens J.A."/>
            <person name="Kallen N."/>
            <person name="Kersten P."/>
            <person name="Kohler A."/>
            <person name="Kuees U."/>
            <person name="Kumar T.K.A."/>
            <person name="Kuo A."/>
            <person name="LaButti K."/>
            <person name="Larrondo L.F."/>
            <person name="Lindquist E."/>
            <person name="Ling A."/>
            <person name="Lombard V."/>
            <person name="Lucas S."/>
            <person name="Lundell T."/>
            <person name="Martin R."/>
            <person name="McLaughlin D.J."/>
            <person name="Morgenstern I."/>
            <person name="Morin E."/>
            <person name="Murat C."/>
            <person name="Nagy L.G."/>
            <person name="Nolan M."/>
            <person name="Ohm R.A."/>
            <person name="Patyshakuliyeva A."/>
            <person name="Rokas A."/>
            <person name="Ruiz-Duenas F.J."/>
            <person name="Sabat G."/>
            <person name="Salamov A."/>
            <person name="Samejima M."/>
            <person name="Schmutz J."/>
            <person name="Slot J.C."/>
            <person name="St John F."/>
            <person name="Stenlid J."/>
            <person name="Sun H."/>
            <person name="Sun S."/>
            <person name="Syed K."/>
            <person name="Tsang A."/>
            <person name="Wiebenga A."/>
            <person name="Young D."/>
            <person name="Pisabarro A."/>
            <person name="Eastwood D.C."/>
            <person name="Martin F."/>
            <person name="Cullen D."/>
            <person name="Grigoriev I.V."/>
            <person name="Hibbett D.S."/>
        </authorList>
    </citation>
    <scope>NUCLEOTIDE SEQUENCE [LARGE SCALE GENOMIC DNA]</scope>
    <source>
        <strain evidence="2">RWD-64-598 SS2</strain>
    </source>
</reference>
<dbReference type="Gene3D" id="3.80.10.10">
    <property type="entry name" value="Ribonuclease Inhibitor"/>
    <property type="match status" value="1"/>
</dbReference>
<dbReference type="GeneID" id="19202372"/>
<proteinExistence type="predicted"/>
<dbReference type="Proteomes" id="UP000053558">
    <property type="component" value="Unassembled WGS sequence"/>
</dbReference>
<evidence type="ECO:0000313" key="1">
    <source>
        <dbReference type="EMBL" id="EIW74454.1"/>
    </source>
</evidence>
<sequence length="771" mass="86167">MDQLRPLLFHDGLRSLSLCIPCSISISLDDARELAKALPFLEKLEFHMLSHSSVTLDCLLIIAGECQLLTHIITPIACSMQLTSTISPLPTQPSLKHLHLAIRDSSNITALCQSLENCFSFLTMLRLEESRDTSRTDSLITWSILRPLIQLTNLTVLEIRLKSYAFELTDGDIKEIGRALPHLTYLTIRGQWRLKRDPSRPPVTFSGILALVDLCSNLGEVTIHANVSSTFFQMTLGQRIELRCGIPRNTSLKFLDVLETYVPSGDILDFSILLAVSFASLDFFRMNGTAYGRGNGSIGKPLAVLRQAEKHCNFSRMSADELRQIVGSSNTDVNIRVKFLITWFSLLRGSTSMALAGILDLEAELRFDFVKESEANSYSKNVLGKFLDSEVYLGLPARTLDSVEGGSRIDFNLAPFDDGDSDEEWCSVGSEEKISISELESELLKRDIHVSEIMPYERKTDHHQDLDQPQILSPHRRHDRINPRIHDRTQHALRPPPPPTLPSLRKLYTREVITEREIADTYCSAKFDTVQYGTYKARPAALIIMTYTFHASNPSLHRFRRATIDVKFSVIHPPYSGALPTPGKEQECPPTSAVEVLGYAPRGLYGEVSFSQMTKERGISAPIQGGPSFLSLSIQPKVSYKEEAKKGSCLVIEGSERGYPPTRVVWSAVENEHYPDGLAGIPSWIRTAVIVGIEEGCAQFQANIRLDTSVGFTVDPRRWCPLLAKRDDPVHFNTAKPLMRTHEVLGPSFDGLDLVAMLEIEMGGTIRSIRK</sequence>
<evidence type="ECO:0000313" key="2">
    <source>
        <dbReference type="Proteomes" id="UP000053558"/>
    </source>
</evidence>
<dbReference type="SUPFAM" id="SSF52047">
    <property type="entry name" value="RNI-like"/>
    <property type="match status" value="1"/>
</dbReference>
<dbReference type="eggNOG" id="ENOG502S65D">
    <property type="taxonomic scope" value="Eukaryota"/>
</dbReference>
<keyword evidence="2" id="KW-1185">Reference proteome</keyword>